<protein>
    <submittedName>
        <fullName evidence="1">Uncharacterized protein</fullName>
    </submittedName>
</protein>
<dbReference type="Proteomes" id="UP000256924">
    <property type="component" value="Unassembled WGS sequence"/>
</dbReference>
<dbReference type="EMBL" id="QNVU01000003">
    <property type="protein sequence ID" value="REC52553.1"/>
    <property type="molecule type" value="Genomic_DNA"/>
</dbReference>
<evidence type="ECO:0000313" key="2">
    <source>
        <dbReference type="Proteomes" id="UP000256924"/>
    </source>
</evidence>
<organism evidence="1 2">
    <name type="scientific">Candidatus Chryseobacterium massiliense</name>
    <dbReference type="NCBI Taxonomy" id="204089"/>
    <lineage>
        <taxon>Bacteria</taxon>
        <taxon>Pseudomonadati</taxon>
        <taxon>Bacteroidota</taxon>
        <taxon>Flavobacteriia</taxon>
        <taxon>Flavobacteriales</taxon>
        <taxon>Weeksellaceae</taxon>
        <taxon>Chryseobacterium group</taxon>
        <taxon>Chryseobacterium</taxon>
    </lineage>
</organism>
<reference evidence="1 2" key="1">
    <citation type="journal article" date="2004" name="Emerg. Infect. Dis.">
        <title>Amoebae-resisting bacteria isolated from human nasal swabs by amoebal coculture.</title>
        <authorList>
            <person name="Greub G."/>
            <person name="La Scola B."/>
            <person name="Raoult D."/>
        </authorList>
    </citation>
    <scope>NUCLEOTIDE SEQUENCE [LARGE SCALE GENOMIC DNA]</scope>
    <source>
        <strain evidence="1 2">CCUG 51329</strain>
    </source>
</reference>
<keyword evidence="2" id="KW-1185">Reference proteome</keyword>
<sequence>MFNCEKKTSDTKKYNFNKSAHSYNIKCNDSIIKKYESFFITRSENFIPSDINLYKSIESDRKLNSFIDSLKMYDSCFYKNEKLNYFITVLILKQYKFQLKNYHQGYDLFSMDKNNGKYIVEKYLLLLGKKRNDLEMLNSGYIVDYLSKKEYKKSIIQKNILNEIDELNYKLTLQQKSN</sequence>
<accession>A0A3D9BG89</accession>
<gene>
    <name evidence="1" type="ORF">DRF68_02185</name>
</gene>
<proteinExistence type="predicted"/>
<dbReference type="AlphaFoldDB" id="A0A3D9BG89"/>
<comment type="caution">
    <text evidence="1">The sequence shown here is derived from an EMBL/GenBank/DDBJ whole genome shotgun (WGS) entry which is preliminary data.</text>
</comment>
<evidence type="ECO:0000313" key="1">
    <source>
        <dbReference type="EMBL" id="REC52553.1"/>
    </source>
</evidence>
<name>A0A3D9BG89_9FLAO</name>